<dbReference type="EMBL" id="GCKF01016566">
    <property type="protein sequence ID" value="JAG98875.1"/>
    <property type="molecule type" value="Transcribed_RNA"/>
</dbReference>
<dbReference type="GO" id="GO:0034551">
    <property type="term" value="P:mitochondrial respiratory chain complex III assembly"/>
    <property type="evidence" value="ECO:0007669"/>
    <property type="project" value="InterPro"/>
</dbReference>
<evidence type="ECO:0000256" key="3">
    <source>
        <dbReference type="ARBA" id="ARBA00023186"/>
    </source>
</evidence>
<feature type="domain" description="Complex 1 LYR protein" evidence="4">
    <location>
        <begin position="4"/>
        <end position="61"/>
    </location>
</feature>
<dbReference type="Pfam" id="PF05347">
    <property type="entry name" value="Complex1_LYR"/>
    <property type="match status" value="1"/>
</dbReference>
<dbReference type="GO" id="GO:0044183">
    <property type="term" value="F:protein folding chaperone"/>
    <property type="evidence" value="ECO:0007669"/>
    <property type="project" value="TreeGrafter"/>
</dbReference>
<accession>A0A0D6RA76</accession>
<evidence type="ECO:0000256" key="2">
    <source>
        <dbReference type="ARBA" id="ARBA00023128"/>
    </source>
</evidence>
<dbReference type="InterPro" id="IPR008011">
    <property type="entry name" value="Complex1_LYR_dom"/>
</dbReference>
<evidence type="ECO:0000256" key="1">
    <source>
        <dbReference type="ARBA" id="ARBA00004305"/>
    </source>
</evidence>
<dbReference type="InterPro" id="IPR045298">
    <property type="entry name" value="Complex1_LYR_LYRM7"/>
</dbReference>
<evidence type="ECO:0000313" key="5">
    <source>
        <dbReference type="EMBL" id="JAG98875.1"/>
    </source>
</evidence>
<dbReference type="InterPro" id="IPR050435">
    <property type="entry name" value="MZM1/LYRM7"/>
</dbReference>
<proteinExistence type="predicted"/>
<organism evidence="5">
    <name type="scientific">Araucaria cunninghamii</name>
    <name type="common">Hoop pine</name>
    <name type="synonym">Moreton Bay pine</name>
    <dbReference type="NCBI Taxonomy" id="56994"/>
    <lineage>
        <taxon>Eukaryota</taxon>
        <taxon>Viridiplantae</taxon>
        <taxon>Streptophyta</taxon>
        <taxon>Embryophyta</taxon>
        <taxon>Tracheophyta</taxon>
        <taxon>Spermatophyta</taxon>
        <taxon>Pinopsida</taxon>
        <taxon>Pinidae</taxon>
        <taxon>Conifers II</taxon>
        <taxon>Araucariales</taxon>
        <taxon>Araucariaceae</taxon>
        <taxon>Araucaria</taxon>
    </lineage>
</organism>
<name>A0A0D6RA76_ARACU</name>
<reference evidence="5" key="1">
    <citation type="submission" date="2015-03" db="EMBL/GenBank/DDBJ databases">
        <title>A transcriptome of Araucaria cunninghamii, an australian fine timber species.</title>
        <authorList>
            <person name="Jing Yi C.J.Y."/>
            <person name="Yin San L.Y.S."/>
            <person name="Abdul Karim S.S."/>
            <person name="Wan Azmi N.N."/>
            <person name="Hercus R.R."/>
            <person name="Croft L.L."/>
        </authorList>
    </citation>
    <scope>NUCLEOTIDE SEQUENCE</scope>
    <source>
        <strain evidence="5">MI0301</strain>
        <tissue evidence="5">Leaf</tissue>
    </source>
</reference>
<dbReference type="AlphaFoldDB" id="A0A0D6RA76"/>
<protein>
    <recommendedName>
        <fullName evidence="4">Complex 1 LYR protein domain-containing protein</fullName>
    </recommendedName>
</protein>
<comment type="subcellular location">
    <subcellularLocation>
        <location evidence="1">Mitochondrion matrix</location>
    </subcellularLocation>
</comment>
<dbReference type="PANTHER" id="PTHR46749">
    <property type="entry name" value="COMPLEX III ASSEMBLY FACTOR LYRM7"/>
    <property type="match status" value="1"/>
</dbReference>
<dbReference type="CDD" id="cd20267">
    <property type="entry name" value="Complex1_LYR_LYRM7"/>
    <property type="match status" value="1"/>
</dbReference>
<dbReference type="GO" id="GO:0005759">
    <property type="term" value="C:mitochondrial matrix"/>
    <property type="evidence" value="ECO:0007669"/>
    <property type="project" value="UniProtKB-SubCell"/>
</dbReference>
<dbReference type="PANTHER" id="PTHR46749:SF1">
    <property type="entry name" value="COMPLEX III ASSEMBLY FACTOR LYRM7"/>
    <property type="match status" value="1"/>
</dbReference>
<keyword evidence="3" id="KW-0143">Chaperone</keyword>
<evidence type="ECO:0000259" key="4">
    <source>
        <dbReference type="Pfam" id="PF05347"/>
    </source>
</evidence>
<keyword evidence="2" id="KW-0496">Mitochondrion</keyword>
<sequence length="101" mass="11477">MREEVIAVYRALLRARTKSFAGDAPMLTHSAKEIRSQFEQNRAVSSPTEIQKLLEQARETADFLTTMVVQARLTDRGTYEMKLDKHHEGATLDVPSEEKIS</sequence>